<dbReference type="NCBIfam" id="NF033516">
    <property type="entry name" value="transpos_IS3"/>
    <property type="match status" value="1"/>
</dbReference>
<dbReference type="OrthoDB" id="9809060at2"/>
<feature type="domain" description="Integrase catalytic" evidence="1">
    <location>
        <begin position="95"/>
        <end position="258"/>
    </location>
</feature>
<dbReference type="InterPro" id="IPR036397">
    <property type="entry name" value="RNaseH_sf"/>
</dbReference>
<protein>
    <recommendedName>
        <fullName evidence="1">Integrase catalytic domain-containing protein</fullName>
    </recommendedName>
</protein>
<sequence length="272" mass="31241">MTDHGFSERRACRLIGVNRSAWQYEPLRGKDDAVRERIREIASERRRFGYRRLAILLRREGKGMNLKKVYRLYREERLTVRKRGGRKRALGARAPMAIPQKLNQRWSLDFVSDALACGRRFRVLNVIDVYSRECLACIVDTSLSGRRVVRELSAIAERRGLPCMVVSDNGTELTSHAVLTWCQDTGVEWHYIAPGKPQQNGFVESFNGRLRDECLNEHLFPSLAAARRIIDAWRTDYKTVRPHSWTCLGKVESSLEVKGELNDEAATVHEGV</sequence>
<keyword evidence="3" id="KW-1185">Reference proteome</keyword>
<reference evidence="2 3" key="1">
    <citation type="journal article" date="2016" name="Front. Microbiol.">
        <title>Genomic Resource of Rice Seed Associated Bacteria.</title>
        <authorList>
            <person name="Midha S."/>
            <person name="Bansal K."/>
            <person name="Sharma S."/>
            <person name="Kumar N."/>
            <person name="Patil P.P."/>
            <person name="Chaudhry V."/>
            <person name="Patil P.B."/>
        </authorList>
    </citation>
    <scope>NUCLEOTIDE SEQUENCE [LARGE SCALE GENOMIC DNA]</scope>
    <source>
        <strain evidence="2 3">NS334</strain>
    </source>
</reference>
<dbReference type="EMBL" id="LDTB01000028">
    <property type="protein sequence ID" value="KTT72253.1"/>
    <property type="molecule type" value="Genomic_DNA"/>
</dbReference>
<dbReference type="PANTHER" id="PTHR47515">
    <property type="entry name" value="LOW CALCIUM RESPONSE LOCUS PROTEIN T"/>
    <property type="match status" value="1"/>
</dbReference>
<evidence type="ECO:0000313" key="2">
    <source>
        <dbReference type="EMBL" id="KTT72253.1"/>
    </source>
</evidence>
<accession>A0A147I2U9</accession>
<dbReference type="Pfam" id="PF13683">
    <property type="entry name" value="rve_3"/>
    <property type="match status" value="1"/>
</dbReference>
<dbReference type="InterPro" id="IPR012337">
    <property type="entry name" value="RNaseH-like_sf"/>
</dbReference>
<gene>
    <name evidence="2" type="ORF">NS334_09345</name>
</gene>
<dbReference type="Pfam" id="PF13276">
    <property type="entry name" value="HTH_21"/>
    <property type="match status" value="1"/>
</dbReference>
<dbReference type="PANTHER" id="PTHR47515:SF1">
    <property type="entry name" value="BLR2054 PROTEIN"/>
    <property type="match status" value="1"/>
</dbReference>
<name>A0A147I2U9_9SPHN</name>
<dbReference type="PROSITE" id="PS50994">
    <property type="entry name" value="INTEGRASE"/>
    <property type="match status" value="1"/>
</dbReference>
<dbReference type="Proteomes" id="UP000074310">
    <property type="component" value="Unassembled WGS sequence"/>
</dbReference>
<dbReference type="InterPro" id="IPR048020">
    <property type="entry name" value="Transpos_IS3"/>
</dbReference>
<dbReference type="PATRIC" id="fig|869719.3.peg.1591"/>
<proteinExistence type="predicted"/>
<comment type="caution">
    <text evidence="2">The sequence shown here is derived from an EMBL/GenBank/DDBJ whole genome shotgun (WGS) entry which is preliminary data.</text>
</comment>
<organism evidence="2 3">
    <name type="scientific">Sphingomonas endophytica</name>
    <dbReference type="NCBI Taxonomy" id="869719"/>
    <lineage>
        <taxon>Bacteria</taxon>
        <taxon>Pseudomonadati</taxon>
        <taxon>Pseudomonadota</taxon>
        <taxon>Alphaproteobacteria</taxon>
        <taxon>Sphingomonadales</taxon>
        <taxon>Sphingomonadaceae</taxon>
        <taxon>Sphingomonas</taxon>
    </lineage>
</organism>
<evidence type="ECO:0000313" key="3">
    <source>
        <dbReference type="Proteomes" id="UP000074310"/>
    </source>
</evidence>
<dbReference type="GO" id="GO:0003676">
    <property type="term" value="F:nucleic acid binding"/>
    <property type="evidence" value="ECO:0007669"/>
    <property type="project" value="InterPro"/>
</dbReference>
<dbReference type="SUPFAM" id="SSF53098">
    <property type="entry name" value="Ribonuclease H-like"/>
    <property type="match status" value="1"/>
</dbReference>
<dbReference type="GO" id="GO:0015074">
    <property type="term" value="P:DNA integration"/>
    <property type="evidence" value="ECO:0007669"/>
    <property type="project" value="InterPro"/>
</dbReference>
<dbReference type="InterPro" id="IPR001584">
    <property type="entry name" value="Integrase_cat-core"/>
</dbReference>
<evidence type="ECO:0000259" key="1">
    <source>
        <dbReference type="PROSITE" id="PS50994"/>
    </source>
</evidence>
<dbReference type="Gene3D" id="3.30.420.10">
    <property type="entry name" value="Ribonuclease H-like superfamily/Ribonuclease H"/>
    <property type="match status" value="1"/>
</dbReference>
<dbReference type="InterPro" id="IPR025948">
    <property type="entry name" value="HTH-like_dom"/>
</dbReference>
<dbReference type="AlphaFoldDB" id="A0A147I2U9"/>